<organism evidence="8 9">
    <name type="scientific">Candidatus Jettenia ecosi</name>
    <dbReference type="NCBI Taxonomy" id="2494326"/>
    <lineage>
        <taxon>Bacteria</taxon>
        <taxon>Pseudomonadati</taxon>
        <taxon>Planctomycetota</taxon>
        <taxon>Candidatus Brocadiia</taxon>
        <taxon>Candidatus Brocadiales</taxon>
        <taxon>Candidatus Brocadiaceae</taxon>
        <taxon>Candidatus Jettenia</taxon>
    </lineage>
</organism>
<dbReference type="Gene3D" id="3.40.50.620">
    <property type="entry name" value="HUPs"/>
    <property type="match status" value="1"/>
</dbReference>
<evidence type="ECO:0000256" key="3">
    <source>
        <dbReference type="ARBA" id="ARBA00012737"/>
    </source>
</evidence>
<proteinExistence type="inferred from homology"/>
<feature type="domain" description="Glutamine amidotransferase type-2" evidence="7">
    <location>
        <begin position="1"/>
        <end position="207"/>
    </location>
</feature>
<comment type="caution">
    <text evidence="8">The sequence shown here is derived from an EMBL/GenBank/DDBJ whole genome shotgun (WGS) entry which is preliminary data.</text>
</comment>
<dbReference type="InterPro" id="IPR014729">
    <property type="entry name" value="Rossmann-like_a/b/a_fold"/>
</dbReference>
<keyword evidence="5" id="KW-0067">ATP-binding</keyword>
<dbReference type="AlphaFoldDB" id="A0A533QEL6"/>
<protein>
    <recommendedName>
        <fullName evidence="3">asparagine synthase (glutamine-hydrolyzing)</fullName>
        <ecNumber evidence="3">6.3.5.4</ecNumber>
    </recommendedName>
</protein>
<dbReference type="InterPro" id="IPR006426">
    <property type="entry name" value="Asn_synth_AEB"/>
</dbReference>
<dbReference type="InterPro" id="IPR029055">
    <property type="entry name" value="Ntn_hydrolases_N"/>
</dbReference>
<sequence>MSGIHGFAAHNGVADPADILNRMLKAIPSPESSVKYHWAAQEGYAGLGTIHPSRTGRLRYSAEDASNDLWCVFDGIIYRDNNDLDREDLIEHDGATLLLEHYLRSGIECLRKINGSFNVAWWDGKNRRMVLANDKFGQRPLFWGSRNGALVFASMLARIMATGMLPREIDVEGFADLLSYEYILGEKTLFKDIHILPPASYLTYKDSTAHIEQYWHLDHIQPHGRYDKRRLDELENILKIAVRRSTRSDLNCAIAMTGGLDSRCILAAAANQKLSFFTHTSGQPNSTDVVLAKQLANQTGARHSFELTDPHALSEWLTPMVLHQGGIMATLHSHTCQILYSHPSFDAVVHGIGGEFIRSFWATPKDLTISNFTTVQKLLKQRMLGKKRPRYLEQLWKQEFRTLGLRAPEEHINTILSGYISQDPSFASVMDYLYLHERCRKFLNKGILTVRPSVDVYFPYLDHQWIEAVAAIPISERITNRIQIDLIRRLCPQILDFPYAKNLIPLSAPPWKVKAIKYYRGIKQRGYQRLGLVYRGPVEVPTSYYSRWIREEMRNTITDIVYNPKAAFRTYLNGETVETLLNQHFSGTENWETLVAALTVFEISHKLWVDP</sequence>
<dbReference type="SUPFAM" id="SSF52402">
    <property type="entry name" value="Adenine nucleotide alpha hydrolases-like"/>
    <property type="match status" value="1"/>
</dbReference>
<dbReference type="InterPro" id="IPR017932">
    <property type="entry name" value="GATase_2_dom"/>
</dbReference>
<dbReference type="EMBL" id="SULG01000006">
    <property type="protein sequence ID" value="TLD43217.1"/>
    <property type="molecule type" value="Genomic_DNA"/>
</dbReference>
<dbReference type="Gene3D" id="3.60.20.10">
    <property type="entry name" value="Glutamine Phosphoribosylpyrophosphate, subunit 1, domain 1"/>
    <property type="match status" value="1"/>
</dbReference>
<dbReference type="PIRSF" id="PIRSF001589">
    <property type="entry name" value="Asn_synthetase_glu-h"/>
    <property type="match status" value="1"/>
</dbReference>
<dbReference type="GO" id="GO:0005524">
    <property type="term" value="F:ATP binding"/>
    <property type="evidence" value="ECO:0007669"/>
    <property type="project" value="UniProtKB-KW"/>
</dbReference>
<evidence type="ECO:0000313" key="8">
    <source>
        <dbReference type="EMBL" id="TLD43217.1"/>
    </source>
</evidence>
<evidence type="ECO:0000256" key="4">
    <source>
        <dbReference type="ARBA" id="ARBA00022741"/>
    </source>
</evidence>
<dbReference type="Pfam" id="PF00733">
    <property type="entry name" value="Asn_synthase"/>
    <property type="match status" value="1"/>
</dbReference>
<comment type="similarity">
    <text evidence="2">Belongs to the asparagine synthetase family.</text>
</comment>
<dbReference type="SUPFAM" id="SSF56235">
    <property type="entry name" value="N-terminal nucleophile aminohydrolases (Ntn hydrolases)"/>
    <property type="match status" value="1"/>
</dbReference>
<keyword evidence="4" id="KW-0547">Nucleotide-binding</keyword>
<dbReference type="PANTHER" id="PTHR43284">
    <property type="entry name" value="ASPARAGINE SYNTHETASE (GLUTAMINE-HYDROLYZING)"/>
    <property type="match status" value="1"/>
</dbReference>
<dbReference type="PANTHER" id="PTHR43284:SF1">
    <property type="entry name" value="ASPARAGINE SYNTHETASE"/>
    <property type="match status" value="1"/>
</dbReference>
<dbReference type="InterPro" id="IPR001962">
    <property type="entry name" value="Asn_synthase"/>
</dbReference>
<reference evidence="8 9" key="1">
    <citation type="submission" date="2019-04" db="EMBL/GenBank/DDBJ databases">
        <title>Genome of a novel bacterium Candidatus Jettenia ecosi reconstructed from metagenome of an anammox bioreactor.</title>
        <authorList>
            <person name="Mardanov A.V."/>
            <person name="Beletsky A.V."/>
            <person name="Ravin N.V."/>
            <person name="Botchkova E.A."/>
            <person name="Litti Y.V."/>
            <person name="Nozhevnikova A.N."/>
        </authorList>
    </citation>
    <scope>NUCLEOTIDE SEQUENCE [LARGE SCALE GENOMIC DNA]</scope>
    <source>
        <strain evidence="8">J2</strain>
    </source>
</reference>
<dbReference type="InterPro" id="IPR051786">
    <property type="entry name" value="ASN_synthetase/amidase"/>
</dbReference>
<dbReference type="GO" id="GO:0004066">
    <property type="term" value="F:asparagine synthase (glutamine-hydrolyzing) activity"/>
    <property type="evidence" value="ECO:0007669"/>
    <property type="project" value="UniProtKB-EC"/>
</dbReference>
<dbReference type="GO" id="GO:0006529">
    <property type="term" value="P:asparagine biosynthetic process"/>
    <property type="evidence" value="ECO:0007669"/>
    <property type="project" value="InterPro"/>
</dbReference>
<comment type="catalytic activity">
    <reaction evidence="6">
        <text>L-aspartate + L-glutamine + ATP + H2O = L-asparagine + L-glutamate + AMP + diphosphate + H(+)</text>
        <dbReference type="Rhea" id="RHEA:12228"/>
        <dbReference type="ChEBI" id="CHEBI:15377"/>
        <dbReference type="ChEBI" id="CHEBI:15378"/>
        <dbReference type="ChEBI" id="CHEBI:29985"/>
        <dbReference type="ChEBI" id="CHEBI:29991"/>
        <dbReference type="ChEBI" id="CHEBI:30616"/>
        <dbReference type="ChEBI" id="CHEBI:33019"/>
        <dbReference type="ChEBI" id="CHEBI:58048"/>
        <dbReference type="ChEBI" id="CHEBI:58359"/>
        <dbReference type="ChEBI" id="CHEBI:456215"/>
        <dbReference type="EC" id="6.3.5.4"/>
    </reaction>
</comment>
<evidence type="ECO:0000259" key="7">
    <source>
        <dbReference type="PROSITE" id="PS51278"/>
    </source>
</evidence>
<evidence type="ECO:0000256" key="6">
    <source>
        <dbReference type="ARBA" id="ARBA00048741"/>
    </source>
</evidence>
<accession>A0A533QEL6</accession>
<dbReference type="PROSITE" id="PS51278">
    <property type="entry name" value="GATASE_TYPE_2"/>
    <property type="match status" value="1"/>
</dbReference>
<evidence type="ECO:0000256" key="5">
    <source>
        <dbReference type="ARBA" id="ARBA00022840"/>
    </source>
</evidence>
<evidence type="ECO:0000313" key="9">
    <source>
        <dbReference type="Proteomes" id="UP000319783"/>
    </source>
</evidence>
<dbReference type="Pfam" id="PF13537">
    <property type="entry name" value="GATase_7"/>
    <property type="match status" value="1"/>
</dbReference>
<evidence type="ECO:0000256" key="2">
    <source>
        <dbReference type="ARBA" id="ARBA00005752"/>
    </source>
</evidence>
<gene>
    <name evidence="8" type="ORF">JETT_0521</name>
</gene>
<name>A0A533QEL6_9BACT</name>
<evidence type="ECO:0000256" key="1">
    <source>
        <dbReference type="ARBA" id="ARBA00005187"/>
    </source>
</evidence>
<dbReference type="EC" id="6.3.5.4" evidence="3"/>
<dbReference type="Proteomes" id="UP000319783">
    <property type="component" value="Unassembled WGS sequence"/>
</dbReference>
<comment type="pathway">
    <text evidence="1">Amino-acid biosynthesis; L-asparagine biosynthesis; L-asparagine from L-aspartate (L-Gln route): step 1/1.</text>
</comment>